<evidence type="ECO:0008006" key="4">
    <source>
        <dbReference type="Google" id="ProtNLM"/>
    </source>
</evidence>
<evidence type="ECO:0000313" key="3">
    <source>
        <dbReference type="Proteomes" id="UP001558652"/>
    </source>
</evidence>
<reference evidence="2 3" key="1">
    <citation type="submission" date="2024-07" db="EMBL/GenBank/DDBJ databases">
        <title>Chromosome-level genome assembly of the water stick insect Ranatra chinensis (Heteroptera: Nepidae).</title>
        <authorList>
            <person name="Liu X."/>
        </authorList>
    </citation>
    <scope>NUCLEOTIDE SEQUENCE [LARGE SCALE GENOMIC DNA]</scope>
    <source>
        <strain evidence="2">Cailab_2021Rc</strain>
        <tissue evidence="2">Muscle</tissue>
    </source>
</reference>
<protein>
    <recommendedName>
        <fullName evidence="4">Isopenicillin N synthase-like Fe(2+) 2OG dioxygenase domain-containing protein</fullName>
    </recommendedName>
</protein>
<accession>A0ABD0YX02</accession>
<evidence type="ECO:0000313" key="2">
    <source>
        <dbReference type="EMBL" id="KAL1140486.1"/>
    </source>
</evidence>
<proteinExistence type="predicted"/>
<dbReference type="Gene3D" id="2.60.120.590">
    <property type="entry name" value="Alpha-ketoglutarate-dependent dioxygenase AlkB-like"/>
    <property type="match status" value="1"/>
</dbReference>
<dbReference type="SUPFAM" id="SSF51197">
    <property type="entry name" value="Clavaminate synthase-like"/>
    <property type="match status" value="1"/>
</dbReference>
<dbReference type="InterPro" id="IPR037151">
    <property type="entry name" value="AlkB-like_sf"/>
</dbReference>
<dbReference type="EMBL" id="JBFDAA010000001">
    <property type="protein sequence ID" value="KAL1140486.1"/>
    <property type="molecule type" value="Genomic_DNA"/>
</dbReference>
<keyword evidence="3" id="KW-1185">Reference proteome</keyword>
<dbReference type="PANTHER" id="PTHR12463:SF0">
    <property type="entry name" value="ALPHA-KETOGLUTARATE-DEPENDENT DIOXYGENASE ALKB HOMOLOG 4"/>
    <property type="match status" value="1"/>
</dbReference>
<dbReference type="AlphaFoldDB" id="A0ABD0YX02"/>
<evidence type="ECO:0000256" key="1">
    <source>
        <dbReference type="ARBA" id="ARBA00001954"/>
    </source>
</evidence>
<comment type="cofactor">
    <cofactor evidence="1">
        <name>Fe(2+)</name>
        <dbReference type="ChEBI" id="CHEBI:29033"/>
    </cofactor>
</comment>
<sequence length="279" mass="32671">METDRSKICGCKGIRTCLKCERLFGIVKPHFESNKNILGYVFCPYCNKCWSGWDLDSYKSHPQHSGDSFDLDGIFVKLDFISEDEENSLIKAIDLLPWDPSQSGRRKQNFGPRCNFKKRRLRLGEFKGFPESTHFVQERFSTVGILKDYITIEQCSLEYDPERGASIDPHIDDCWIWGERIVTLNLLSDTLLTLKPYRGDTSKYNLSMAPENYFRNRREMPDINIRIPMPRRSLIVMFEDISKRRVCLAYREFTKPYLPGGKYAAESEDIIEKARNFWN</sequence>
<dbReference type="PANTHER" id="PTHR12463">
    <property type="entry name" value="OXYGENASE-RELATED"/>
    <property type="match status" value="1"/>
</dbReference>
<gene>
    <name evidence="2" type="ORF">AAG570_000418</name>
</gene>
<name>A0ABD0YX02_9HEMI</name>
<comment type="caution">
    <text evidence="2">The sequence shown here is derived from an EMBL/GenBank/DDBJ whole genome shotgun (WGS) entry which is preliminary data.</text>
</comment>
<dbReference type="InterPro" id="IPR032857">
    <property type="entry name" value="ALKBH4"/>
</dbReference>
<dbReference type="Proteomes" id="UP001558652">
    <property type="component" value="Unassembled WGS sequence"/>
</dbReference>
<organism evidence="2 3">
    <name type="scientific">Ranatra chinensis</name>
    <dbReference type="NCBI Taxonomy" id="642074"/>
    <lineage>
        <taxon>Eukaryota</taxon>
        <taxon>Metazoa</taxon>
        <taxon>Ecdysozoa</taxon>
        <taxon>Arthropoda</taxon>
        <taxon>Hexapoda</taxon>
        <taxon>Insecta</taxon>
        <taxon>Pterygota</taxon>
        <taxon>Neoptera</taxon>
        <taxon>Paraneoptera</taxon>
        <taxon>Hemiptera</taxon>
        <taxon>Heteroptera</taxon>
        <taxon>Panheteroptera</taxon>
        <taxon>Nepomorpha</taxon>
        <taxon>Nepidae</taxon>
        <taxon>Ranatrinae</taxon>
        <taxon>Ranatra</taxon>
    </lineage>
</organism>